<comment type="similarity">
    <text evidence="2">Belongs to the EccD/Snm4 family.</text>
</comment>
<evidence type="ECO:0000256" key="4">
    <source>
        <dbReference type="ARBA" id="ARBA00022692"/>
    </source>
</evidence>
<organism evidence="9 10">
    <name type="scientific">Amycolatopsis marina</name>
    <dbReference type="NCBI Taxonomy" id="490629"/>
    <lineage>
        <taxon>Bacteria</taxon>
        <taxon>Bacillati</taxon>
        <taxon>Actinomycetota</taxon>
        <taxon>Actinomycetes</taxon>
        <taxon>Pseudonocardiales</taxon>
        <taxon>Pseudonocardiaceae</taxon>
        <taxon>Amycolatopsis</taxon>
    </lineage>
</organism>
<feature type="transmembrane region" description="Helical" evidence="7">
    <location>
        <begin position="335"/>
        <end position="358"/>
    </location>
</feature>
<dbReference type="AlphaFoldDB" id="A0A1I1AGX9"/>
<dbReference type="Proteomes" id="UP000243799">
    <property type="component" value="Unassembled WGS sequence"/>
</dbReference>
<dbReference type="InterPro" id="IPR024962">
    <property type="entry name" value="YukD-like"/>
</dbReference>
<accession>A0A1I1AGX9</accession>
<dbReference type="STRING" id="490629.SAMN05216266_1096"/>
<evidence type="ECO:0000256" key="6">
    <source>
        <dbReference type="ARBA" id="ARBA00023136"/>
    </source>
</evidence>
<evidence type="ECO:0000259" key="8">
    <source>
        <dbReference type="Pfam" id="PF19053"/>
    </source>
</evidence>
<dbReference type="Pfam" id="PF08817">
    <property type="entry name" value="YukD"/>
    <property type="match status" value="1"/>
</dbReference>
<dbReference type="Gene3D" id="3.10.20.90">
    <property type="entry name" value="Phosphatidylinositol 3-kinase Catalytic Subunit, Chain A, domain 1"/>
    <property type="match status" value="1"/>
</dbReference>
<dbReference type="OrthoDB" id="4775372at2"/>
<evidence type="ECO:0000256" key="3">
    <source>
        <dbReference type="ARBA" id="ARBA00022475"/>
    </source>
</evidence>
<evidence type="ECO:0000256" key="1">
    <source>
        <dbReference type="ARBA" id="ARBA00004651"/>
    </source>
</evidence>
<dbReference type="NCBIfam" id="TIGR03920">
    <property type="entry name" value="T7SS_EccD"/>
    <property type="match status" value="1"/>
</dbReference>
<name>A0A1I1AGX9_9PSEU</name>
<evidence type="ECO:0000313" key="10">
    <source>
        <dbReference type="Proteomes" id="UP000243799"/>
    </source>
</evidence>
<proteinExistence type="inferred from homology"/>
<evidence type="ECO:0000313" key="9">
    <source>
        <dbReference type="EMBL" id="SFB35748.1"/>
    </source>
</evidence>
<dbReference type="Pfam" id="PF19053">
    <property type="entry name" value="EccD"/>
    <property type="match status" value="1"/>
</dbReference>
<evidence type="ECO:0000256" key="2">
    <source>
        <dbReference type="ARBA" id="ARBA00006162"/>
    </source>
</evidence>
<keyword evidence="3" id="KW-1003">Cell membrane</keyword>
<feature type="transmembrane region" description="Helical" evidence="7">
    <location>
        <begin position="395"/>
        <end position="416"/>
    </location>
</feature>
<feature type="transmembrane region" description="Helical" evidence="7">
    <location>
        <begin position="370"/>
        <end position="389"/>
    </location>
</feature>
<keyword evidence="6 7" id="KW-0472">Membrane</keyword>
<keyword evidence="4 7" id="KW-0812">Transmembrane</keyword>
<reference evidence="10" key="1">
    <citation type="submission" date="2016-10" db="EMBL/GenBank/DDBJ databases">
        <authorList>
            <person name="Varghese N."/>
            <person name="Submissions S."/>
        </authorList>
    </citation>
    <scope>NUCLEOTIDE SEQUENCE [LARGE SCALE GENOMIC DNA]</scope>
    <source>
        <strain evidence="10">CGMCC 4.3568</strain>
    </source>
</reference>
<feature type="transmembrane region" description="Helical" evidence="7">
    <location>
        <begin position="172"/>
        <end position="194"/>
    </location>
</feature>
<gene>
    <name evidence="9" type="ORF">SAMN05216266_1096</name>
</gene>
<comment type="subcellular location">
    <subcellularLocation>
        <location evidence="1">Cell membrane</location>
        <topology evidence="1">Multi-pass membrane protein</topology>
    </subcellularLocation>
</comment>
<feature type="transmembrane region" description="Helical" evidence="7">
    <location>
        <begin position="436"/>
        <end position="455"/>
    </location>
</feature>
<feature type="transmembrane region" description="Helical" evidence="7">
    <location>
        <begin position="230"/>
        <end position="248"/>
    </location>
</feature>
<dbReference type="EMBL" id="FOKG01000009">
    <property type="protein sequence ID" value="SFB35748.1"/>
    <property type="molecule type" value="Genomic_DNA"/>
</dbReference>
<dbReference type="GO" id="GO:0005886">
    <property type="term" value="C:plasma membrane"/>
    <property type="evidence" value="ECO:0007669"/>
    <property type="project" value="UniProtKB-SubCell"/>
</dbReference>
<dbReference type="InterPro" id="IPR006707">
    <property type="entry name" value="T7SS_EccD"/>
</dbReference>
<keyword evidence="5 7" id="KW-1133">Transmembrane helix</keyword>
<dbReference type="RefSeq" id="WP_091674033.1">
    <property type="nucleotide sequence ID" value="NZ_FOKG01000009.1"/>
</dbReference>
<sequence>MTTTGLVRVTIAAPHRSIDLALPENSSVAEILPGLLRHAGEHTADDGVADGGWLLRRADGKPLDLGRSLGAHRVRDGEVLHLALRRTEWPELEYDDLVDAIATGSGRIGRGWSPLHTRLGGLVCGGLVIALGLGAVLRAGPPWHAAGLWALGLAALLVLAGVGLARSMGDSGAGAVPAGLALPFAFTGGALVFAGDWPISALGAPQLLFGSAAMVLVAVLGYLGVVAHAALFTGAATVGLLGVIAAWLTTSDSLDGHESAAVVAGFLLAFSPMFAPLSLRLSRVPMPVLPRTTADLVRDDPLPSRKAVYGAVVRADGLLTGMLLGSALVVVVCQVLLISTGSTSATVLVLVLTLGFLLRARLYPILWQRVPLLAAGFAGVACLVLGPLLRSPGTVLLLGGPVTIAVGACVLAAGLVHSRRAPTPFLGRYAEIAEVIVVLAVVPVACAVLDLYAYVRGLGG</sequence>
<feature type="transmembrane region" description="Helical" evidence="7">
    <location>
        <begin position="143"/>
        <end position="165"/>
    </location>
</feature>
<evidence type="ECO:0000256" key="7">
    <source>
        <dbReference type="SAM" id="Phobius"/>
    </source>
</evidence>
<dbReference type="InterPro" id="IPR044049">
    <property type="entry name" value="EccD_transm"/>
</dbReference>
<keyword evidence="10" id="KW-1185">Reference proteome</keyword>
<dbReference type="PIRSF" id="PIRSF017804">
    <property type="entry name" value="Secretion_EccD1"/>
    <property type="match status" value="1"/>
</dbReference>
<feature type="transmembrane region" description="Helical" evidence="7">
    <location>
        <begin position="119"/>
        <end position="137"/>
    </location>
</feature>
<feature type="transmembrane region" description="Helical" evidence="7">
    <location>
        <begin position="206"/>
        <end position="223"/>
    </location>
</feature>
<feature type="domain" description="EccD-like transmembrane" evidence="8">
    <location>
        <begin position="117"/>
        <end position="458"/>
    </location>
</feature>
<feature type="transmembrane region" description="Helical" evidence="7">
    <location>
        <begin position="260"/>
        <end position="279"/>
    </location>
</feature>
<feature type="transmembrane region" description="Helical" evidence="7">
    <location>
        <begin position="307"/>
        <end position="329"/>
    </location>
</feature>
<evidence type="ECO:0000256" key="5">
    <source>
        <dbReference type="ARBA" id="ARBA00022989"/>
    </source>
</evidence>
<protein>
    <submittedName>
        <fullName evidence="9">Type VII secretion integral membrane protein EccD</fullName>
    </submittedName>
</protein>